<accession>A0A5E4R4J4</accession>
<gene>
    <name evidence="1" type="ORF">LSINAPIS_LOCUS14987</name>
</gene>
<reference evidence="1 2" key="1">
    <citation type="submission" date="2017-07" db="EMBL/GenBank/DDBJ databases">
        <authorList>
            <person name="Talla V."/>
            <person name="Backstrom N."/>
        </authorList>
    </citation>
    <scope>NUCLEOTIDE SEQUENCE [LARGE SCALE GENOMIC DNA]</scope>
</reference>
<dbReference type="Proteomes" id="UP000324832">
    <property type="component" value="Unassembled WGS sequence"/>
</dbReference>
<evidence type="ECO:0000313" key="1">
    <source>
        <dbReference type="EMBL" id="VVD05452.1"/>
    </source>
</evidence>
<dbReference type="EMBL" id="FZQP02006972">
    <property type="protein sequence ID" value="VVD05452.1"/>
    <property type="molecule type" value="Genomic_DNA"/>
</dbReference>
<proteinExistence type="predicted"/>
<evidence type="ECO:0000313" key="2">
    <source>
        <dbReference type="Proteomes" id="UP000324832"/>
    </source>
</evidence>
<name>A0A5E4R4J4_9NEOP</name>
<keyword evidence="2" id="KW-1185">Reference proteome</keyword>
<sequence length="197" mass="22088">MDTIPANTVSETLLFCIEAVHSLPLCWTHEEYLCHVQVYHGTRPLNTLHLTNVSATCQYTVYLASHVLWSRCTEGPNEQTYTTSTTTHNKRTTDGQTATFSTCRMLASGSYLVSLWPASCDRRVGPAPSSLHAPVEPYPLLNIEIPSYSRLGVKWVEPEEKSLTRAHLPSFDSLDGHTQSQLLHLIEQGAYQRMPTE</sequence>
<organism evidence="1 2">
    <name type="scientific">Leptidea sinapis</name>
    <dbReference type="NCBI Taxonomy" id="189913"/>
    <lineage>
        <taxon>Eukaryota</taxon>
        <taxon>Metazoa</taxon>
        <taxon>Ecdysozoa</taxon>
        <taxon>Arthropoda</taxon>
        <taxon>Hexapoda</taxon>
        <taxon>Insecta</taxon>
        <taxon>Pterygota</taxon>
        <taxon>Neoptera</taxon>
        <taxon>Endopterygota</taxon>
        <taxon>Lepidoptera</taxon>
        <taxon>Glossata</taxon>
        <taxon>Ditrysia</taxon>
        <taxon>Papilionoidea</taxon>
        <taxon>Pieridae</taxon>
        <taxon>Dismorphiinae</taxon>
        <taxon>Leptidea</taxon>
    </lineage>
</organism>
<protein>
    <submittedName>
        <fullName evidence="1">Uncharacterized protein</fullName>
    </submittedName>
</protein>
<dbReference type="AlphaFoldDB" id="A0A5E4R4J4"/>